<feature type="domain" description="CUB" evidence="14">
    <location>
        <begin position="3178"/>
        <end position="3298"/>
    </location>
</feature>
<feature type="domain" description="CUB" evidence="14">
    <location>
        <begin position="2705"/>
        <end position="2834"/>
    </location>
</feature>
<dbReference type="InterPro" id="IPR018097">
    <property type="entry name" value="EGF_Ca-bd_CS"/>
</dbReference>
<feature type="domain" description="CUB" evidence="14">
    <location>
        <begin position="2315"/>
        <end position="2433"/>
    </location>
</feature>
<dbReference type="FunFam" id="2.10.25.10:FF:000143">
    <property type="entry name" value="Protein crumbs 1"/>
    <property type="match status" value="1"/>
</dbReference>
<feature type="signal peptide" evidence="13">
    <location>
        <begin position="1"/>
        <end position="22"/>
    </location>
</feature>
<feature type="domain" description="CUB" evidence="14">
    <location>
        <begin position="787"/>
        <end position="895"/>
    </location>
</feature>
<evidence type="ECO:0000313" key="16">
    <source>
        <dbReference type="EMBL" id="KAK3787647.1"/>
    </source>
</evidence>
<feature type="domain" description="CUB" evidence="14">
    <location>
        <begin position="3065"/>
        <end position="3176"/>
    </location>
</feature>
<feature type="disulfide bond" evidence="11">
    <location>
        <begin position="3589"/>
        <end position="3606"/>
    </location>
</feature>
<dbReference type="FunFam" id="2.60.120.290:FF:000001">
    <property type="entry name" value="CUB and sushi domain-containing protein 3 isoform X1"/>
    <property type="match status" value="1"/>
</dbReference>
<feature type="domain" description="CUB" evidence="14">
    <location>
        <begin position="896"/>
        <end position="1009"/>
    </location>
</feature>
<dbReference type="InterPro" id="IPR009030">
    <property type="entry name" value="Growth_fac_rcpt_cys_sf"/>
</dbReference>
<dbReference type="PROSITE" id="PS00022">
    <property type="entry name" value="EGF_1"/>
    <property type="match status" value="4"/>
</dbReference>
<comment type="subcellular location">
    <subcellularLocation>
        <location evidence="1">Membrane</location>
        <topology evidence="1">Single-pass type I membrane protein</topology>
    </subcellularLocation>
</comment>
<name>A0AAE1AJ06_9GAST</name>
<protein>
    <recommendedName>
        <fullName evidence="18">Cubilin</fullName>
    </recommendedName>
</protein>
<dbReference type="PROSITE" id="PS01187">
    <property type="entry name" value="EGF_CA"/>
    <property type="match status" value="1"/>
</dbReference>
<dbReference type="FunFam" id="2.60.120.290:FF:000005">
    <property type="entry name" value="Procollagen C-endopeptidase enhancer 1"/>
    <property type="match status" value="5"/>
</dbReference>
<keyword evidence="17" id="KW-1185">Reference proteome</keyword>
<keyword evidence="6" id="KW-0677">Repeat</keyword>
<keyword evidence="10" id="KW-0325">Glycoprotein</keyword>
<feature type="chain" id="PRO_5042153356" description="Cubilin" evidence="13">
    <location>
        <begin position="23"/>
        <end position="3762"/>
    </location>
</feature>
<dbReference type="GO" id="GO:0016020">
    <property type="term" value="C:membrane"/>
    <property type="evidence" value="ECO:0007669"/>
    <property type="project" value="UniProtKB-SubCell"/>
</dbReference>
<feature type="domain" description="CUB" evidence="14">
    <location>
        <begin position="3423"/>
        <end position="3531"/>
    </location>
</feature>
<feature type="domain" description="EGF-like" evidence="15">
    <location>
        <begin position="200"/>
        <end position="236"/>
    </location>
</feature>
<feature type="domain" description="CUB" evidence="14">
    <location>
        <begin position="2078"/>
        <end position="2187"/>
    </location>
</feature>
<keyword evidence="8" id="KW-0472">Membrane</keyword>
<feature type="domain" description="CUB" evidence="14">
    <location>
        <begin position="2836"/>
        <end position="2948"/>
    </location>
</feature>
<dbReference type="InterPro" id="IPR049883">
    <property type="entry name" value="NOTCH1_EGF-like"/>
</dbReference>
<dbReference type="FunFam" id="2.60.120.290:FF:000003">
    <property type="entry name" value="Neuropilin"/>
    <property type="match status" value="2"/>
</dbReference>
<evidence type="ECO:0000256" key="11">
    <source>
        <dbReference type="PROSITE-ProRule" id="PRU00059"/>
    </source>
</evidence>
<dbReference type="SUPFAM" id="SSF49854">
    <property type="entry name" value="Spermadhesin, CUB domain"/>
    <property type="match status" value="27"/>
</dbReference>
<evidence type="ECO:0000256" key="9">
    <source>
        <dbReference type="ARBA" id="ARBA00023157"/>
    </source>
</evidence>
<feature type="domain" description="EGF-like" evidence="15">
    <location>
        <begin position="509"/>
        <end position="546"/>
    </location>
</feature>
<dbReference type="InterPro" id="IPR000742">
    <property type="entry name" value="EGF"/>
</dbReference>
<comment type="caution">
    <text evidence="12">Lacks conserved residue(s) required for the propagation of feature annotation.</text>
</comment>
<keyword evidence="2" id="KW-0217">Developmental protein</keyword>
<dbReference type="Pfam" id="PF00431">
    <property type="entry name" value="CUB"/>
    <property type="match status" value="25"/>
</dbReference>
<dbReference type="FunFam" id="2.60.120.290:FF:000013">
    <property type="entry name" value="Membrane frizzled-related protein"/>
    <property type="match status" value="8"/>
</dbReference>
<dbReference type="InterPro" id="IPR000152">
    <property type="entry name" value="EGF-type_Asp/Asn_hydroxyl_site"/>
</dbReference>
<gene>
    <name evidence="16" type="ORF">RRG08_031878</name>
</gene>
<dbReference type="CDD" id="cd22201">
    <property type="entry name" value="cubilin_NTD"/>
    <property type="match status" value="1"/>
</dbReference>
<dbReference type="SUPFAM" id="SSF57196">
    <property type="entry name" value="EGF/Laminin"/>
    <property type="match status" value="5"/>
</dbReference>
<dbReference type="GO" id="GO:0007219">
    <property type="term" value="P:Notch signaling pathway"/>
    <property type="evidence" value="ECO:0007669"/>
    <property type="project" value="UniProtKB-KW"/>
</dbReference>
<feature type="disulfide bond" evidence="12">
    <location>
        <begin position="226"/>
        <end position="235"/>
    </location>
</feature>
<dbReference type="FunFam" id="2.10.25.10:FF:000095">
    <property type="entry name" value="Notch, isoform B"/>
    <property type="match status" value="1"/>
</dbReference>
<keyword evidence="4" id="KW-0812">Transmembrane</keyword>
<feature type="domain" description="CUB" evidence="14">
    <location>
        <begin position="1145"/>
        <end position="1258"/>
    </location>
</feature>
<dbReference type="CDD" id="cd00041">
    <property type="entry name" value="CUB"/>
    <property type="match status" value="24"/>
</dbReference>
<evidence type="ECO:0000259" key="15">
    <source>
        <dbReference type="PROSITE" id="PS50026"/>
    </source>
</evidence>
<evidence type="ECO:0000313" key="17">
    <source>
        <dbReference type="Proteomes" id="UP001283361"/>
    </source>
</evidence>
<dbReference type="Gene3D" id="2.60.120.290">
    <property type="entry name" value="Spermadhesin, CUB domain"/>
    <property type="match status" value="27"/>
</dbReference>
<dbReference type="FunFam" id="2.60.120.290:FF:000018">
    <property type="entry name" value="cubilin"/>
    <property type="match status" value="1"/>
</dbReference>
<dbReference type="Pfam" id="PF07645">
    <property type="entry name" value="EGF_CA"/>
    <property type="match status" value="3"/>
</dbReference>
<evidence type="ECO:0008006" key="18">
    <source>
        <dbReference type="Google" id="ProtNLM"/>
    </source>
</evidence>
<feature type="domain" description="EGF-like" evidence="15">
    <location>
        <begin position="238"/>
        <end position="279"/>
    </location>
</feature>
<keyword evidence="7" id="KW-0914">Notch signaling pathway</keyword>
<dbReference type="SMART" id="SM00179">
    <property type="entry name" value="EGF_CA"/>
    <property type="match status" value="7"/>
</dbReference>
<dbReference type="GO" id="GO:0005509">
    <property type="term" value="F:calcium ion binding"/>
    <property type="evidence" value="ECO:0007669"/>
    <property type="project" value="InterPro"/>
</dbReference>
<feature type="domain" description="CUB" evidence="14">
    <location>
        <begin position="1017"/>
        <end position="1139"/>
    </location>
</feature>
<dbReference type="Pfam" id="PF00008">
    <property type="entry name" value="EGF"/>
    <property type="match status" value="3"/>
</dbReference>
<dbReference type="InterPro" id="IPR035914">
    <property type="entry name" value="Sperma_CUB_dom_sf"/>
</dbReference>
<feature type="domain" description="CUB" evidence="14">
    <location>
        <begin position="3533"/>
        <end position="3642"/>
    </location>
</feature>
<dbReference type="PROSITE" id="PS00010">
    <property type="entry name" value="ASX_HYDROXYL"/>
    <property type="match status" value="2"/>
</dbReference>
<evidence type="ECO:0000256" key="8">
    <source>
        <dbReference type="ARBA" id="ARBA00022989"/>
    </source>
</evidence>
<dbReference type="CDD" id="cd00054">
    <property type="entry name" value="EGF_CA"/>
    <property type="match status" value="5"/>
</dbReference>
<feature type="domain" description="CUB" evidence="14">
    <location>
        <begin position="2188"/>
        <end position="2311"/>
    </location>
</feature>
<dbReference type="FunFam" id="2.10.25.10:FF:000379">
    <property type="entry name" value="Cubilin"/>
    <property type="match status" value="1"/>
</dbReference>
<dbReference type="SMART" id="SM00181">
    <property type="entry name" value="EGF"/>
    <property type="match status" value="8"/>
</dbReference>
<evidence type="ECO:0000256" key="3">
    <source>
        <dbReference type="ARBA" id="ARBA00022536"/>
    </source>
</evidence>
<feature type="domain" description="CUB" evidence="14">
    <location>
        <begin position="552"/>
        <end position="666"/>
    </location>
</feature>
<dbReference type="PANTHER" id="PTHR24251">
    <property type="entry name" value="OVOCHYMASE-RELATED"/>
    <property type="match status" value="1"/>
</dbReference>
<keyword evidence="9 12" id="KW-1015">Disulfide bond</keyword>
<feature type="domain" description="CUB" evidence="14">
    <location>
        <begin position="1943"/>
        <end position="2058"/>
    </location>
</feature>
<feature type="domain" description="CUB" evidence="14">
    <location>
        <begin position="2952"/>
        <end position="3064"/>
    </location>
</feature>
<feature type="disulfide bond" evidence="12">
    <location>
        <begin position="269"/>
        <end position="278"/>
    </location>
</feature>
<feature type="domain" description="CUB" evidence="14">
    <location>
        <begin position="1262"/>
        <end position="1373"/>
    </location>
</feature>
<dbReference type="PANTHER" id="PTHR24251:SF37">
    <property type="entry name" value="CUB DOMAIN-CONTAINING PROTEIN"/>
    <property type="match status" value="1"/>
</dbReference>
<reference evidence="16" key="1">
    <citation type="journal article" date="2023" name="G3 (Bethesda)">
        <title>A reference genome for the long-term kleptoplast-retaining sea slug Elysia crispata morphotype clarki.</title>
        <authorList>
            <person name="Eastman K.E."/>
            <person name="Pendleton A.L."/>
            <person name="Shaikh M.A."/>
            <person name="Suttiyut T."/>
            <person name="Ogas R."/>
            <person name="Tomko P."/>
            <person name="Gavelis G."/>
            <person name="Widhalm J.R."/>
            <person name="Wisecaver J.H."/>
        </authorList>
    </citation>
    <scope>NUCLEOTIDE SEQUENCE</scope>
    <source>
        <strain evidence="16">ECLA1</strain>
    </source>
</reference>
<dbReference type="FunFam" id="2.10.25.10:FF:000429">
    <property type="entry name" value="Cubilin"/>
    <property type="match status" value="1"/>
</dbReference>
<feature type="domain" description="CUB" evidence="14">
    <location>
        <begin position="1715"/>
        <end position="1827"/>
    </location>
</feature>
<evidence type="ECO:0000256" key="7">
    <source>
        <dbReference type="ARBA" id="ARBA00022976"/>
    </source>
</evidence>
<evidence type="ECO:0000256" key="6">
    <source>
        <dbReference type="ARBA" id="ARBA00022737"/>
    </source>
</evidence>
<feature type="domain" description="EGF-like" evidence="15">
    <location>
        <begin position="470"/>
        <end position="507"/>
    </location>
</feature>
<feature type="disulfide bond" evidence="12">
    <location>
        <begin position="536"/>
        <end position="545"/>
    </location>
</feature>
<feature type="domain" description="CUB" evidence="14">
    <location>
        <begin position="3305"/>
        <end position="3419"/>
    </location>
</feature>
<dbReference type="Gene3D" id="2.10.25.10">
    <property type="entry name" value="Laminin"/>
    <property type="match status" value="6"/>
</dbReference>
<feature type="domain" description="CUB" evidence="14">
    <location>
        <begin position="1603"/>
        <end position="1714"/>
    </location>
</feature>
<dbReference type="SUPFAM" id="SSF57184">
    <property type="entry name" value="Growth factor receptor domain"/>
    <property type="match status" value="1"/>
</dbReference>
<dbReference type="PROSITE" id="PS50026">
    <property type="entry name" value="EGF_3"/>
    <property type="match status" value="4"/>
</dbReference>
<feature type="domain" description="CUB" evidence="14">
    <location>
        <begin position="2586"/>
        <end position="2700"/>
    </location>
</feature>
<dbReference type="EMBL" id="JAWDGP010001847">
    <property type="protein sequence ID" value="KAK3787647.1"/>
    <property type="molecule type" value="Genomic_DNA"/>
</dbReference>
<feature type="domain" description="CUB" evidence="14">
    <location>
        <begin position="2435"/>
        <end position="2582"/>
    </location>
</feature>
<dbReference type="PROSITE" id="PS01186">
    <property type="entry name" value="EGF_2"/>
    <property type="match status" value="1"/>
</dbReference>
<dbReference type="SMART" id="SM00042">
    <property type="entry name" value="CUB"/>
    <property type="match status" value="26"/>
</dbReference>
<proteinExistence type="predicted"/>
<feature type="domain" description="CUB" evidence="14">
    <location>
        <begin position="1484"/>
        <end position="1599"/>
    </location>
</feature>
<feature type="domain" description="CUB" evidence="14">
    <location>
        <begin position="3648"/>
        <end position="3762"/>
    </location>
</feature>
<keyword evidence="3 12" id="KW-0245">EGF-like domain</keyword>
<feature type="domain" description="CUB" evidence="14">
    <location>
        <begin position="670"/>
        <end position="784"/>
    </location>
</feature>
<dbReference type="InterPro" id="IPR000859">
    <property type="entry name" value="CUB_dom"/>
</dbReference>
<evidence type="ECO:0000256" key="1">
    <source>
        <dbReference type="ARBA" id="ARBA00004479"/>
    </source>
</evidence>
<evidence type="ECO:0000256" key="10">
    <source>
        <dbReference type="ARBA" id="ARBA00023180"/>
    </source>
</evidence>
<evidence type="ECO:0000256" key="12">
    <source>
        <dbReference type="PROSITE-ProRule" id="PRU00076"/>
    </source>
</evidence>
<comment type="caution">
    <text evidence="16">The sequence shown here is derived from an EMBL/GenBank/DDBJ whole genome shotgun (WGS) entry which is preliminary data.</text>
</comment>
<feature type="disulfide bond" evidence="12">
    <location>
        <begin position="497"/>
        <end position="506"/>
    </location>
</feature>
<feature type="domain" description="CUB" evidence="14">
    <location>
        <begin position="1374"/>
        <end position="1482"/>
    </location>
</feature>
<dbReference type="Proteomes" id="UP001283361">
    <property type="component" value="Unassembled WGS sequence"/>
</dbReference>
<sequence length="3762" mass="415551">MAEVRCSAVLVLLLVLVPQLNTITNQHSRKKRAILPNQPRIITQAGHLVFQSGINHNIIFKTDAGGRFLMNNIDVVATVTQAESMKKAVDKLTASFGSGPDSVTSRLKSLEETAKDTSQTISNNYQQLSRNIASHNKDHKKIEDGFNSRLLKLEDQLQKMGTFKKDLEKKVDRLTNKVTTLETTVKTLTTTVHRQEKLLNKDECQSNPCLNGATCTDKYNDFTCKCPENFKGRYCSEDVDECHKFAGTTKGCQNGATCQNTPGSFSCQCTGNYHGVHCAEKHDACGNQATNNELCGHGTCQNLKSVNGQAKYKCICHPGWTTKSVSDPACSKDIDECHLKTIHCSKDPPVPCFNTPGSYHCGHCPAGYTGNGFICDDVNECQFNNGGCSLYPKVDCINSPGSSKCSPCPTGYQGDGRICTYVRACKFNNGGCHALAYCSEDGNGRRTGCTCPNTYVGSGEGPNGCVIRSKAMACSSNPCHNGGICEPVGTSGFRCYCTAGFNGPTCNRIMNACASNPCSNNGKCNAGAGGTFTCTCTSDFTGPTCQRRQSVCGGNENSESGFIEYPSFSKVYPNGASCIWVITTRSEKVLELVFQSFHVESFYQCNADFLEIYDGSSTSAMKVGKFCGSSLPNGGTIKSTSNYMYLWFKSNAEFQDTGFNVSWTSHYPSCGSHLNNSDSGKIQSPGYPDKYPPNQDCVWTVAVGIGKIIEFHIGHLALEVHKNCSFDFVEIRDGETEESKLLGKYCKSADVEGPLQTNGPYAFVRFHSDSAKTDNGFNIIYTTRIGCGGLYSTDSGHFQSPRVFKYPTCVWVIQTNRGSQVKLTFPSFDLESSSTCQKVFLVVRDGKDQTASSLGTFCNKDSPVELVAKENFMYIEFHSDGSMTGSGFQANWQTGCGGFFTGMYGEIVSPGWPGNYPSSVECLFKIIVPEFHTVVLNITNFHLEAHELCEKDYLMFYDGKDAKASVIKPKLCGPLLTRIVRSTTQYMAIKFHSDSTSTHLGFRATYRAKKSSGDPACGGPIADNGGGGGVVIRNADSFTVPGTLCDWVITVAPGSQIMLEFTEFHFPKFINKTCGAAGLSVQDIITRGKQTVRVSLGKFCYTNVEQISSFTSTENQMALTMTAQNDSMNQYFEASYTAFNISSDCSKDLRDASGVITSPNYPKSYPHNIHCVWTITVPKRHQIRLNVTDFEIQGHTNCKYDKLEIRNGLYSTSPIFKTYCGHNIFYEPIISHSNQLYINFVSDERGSGRGFSINYDSGATGCGADMSTPSGGFVSPNYPGEYLHNVDCIWTIKVSSGSQIILRFNAFNLQKHSSCIFDFLEIRENSQNGKSLGKYCGSKIPGPFNPTINKLWIRYKTDHSLGDTGFSAQYESNCCTHLSGHTGVIESPNYPEPYEHFSNCTWIITVPVGNKISISFVSFALQQGHDRLEVRDGRTAQDKVLLSADGDVVPGDIHSSLNSLRINFVSDASVAYGGFRLEWILDGCGGLMRDTTGTLKSPGYPNSYPHSLHCEWTIEVPLGKRIRLKITDFDVDMSSSCTKDVLQFYAGSDAKGQKISELCHKDKSKLGQVISTQGNTMFVRFISDSSQSGKGFVLDYTAEDGGCGGHFSAMWANILSPNYPNNYDNNLDCRWEIQVAEANTVELTFNSFAVQGNHFDHVTLYDGHTISSRNIAKLSGLQTPSPASYKSNKNTMLVRLVTDASGTHQGFSATYRTACGGTLNADVSGVIRSPNSGSELQECVWHISSKIHTRRVSLIFTSFHLQENCAKNYVSLADSLDPSVTEASEVQNSYCGSSLPPMYTSRSSILTVVLNVTTMENANFKATYSSADNVCGGNFSAQAGRFNSPEYPDMYPADTECYWQITTAPGNKLELTFRVFQFDPKGSSNDDYVEIYTPDLRGTCKGRWYANKRPPYLEARDGIWIKFRSNNDSSRGKGFKAQWKPAKSNALTGDHGEIGSPGWPEHPYENNANFRWTITVQEGFRVRITFKNFELQKKQGGVCNNDFLQIYDGLERNGISLGRQCGVQIPEPVTSVNNIVSIWFYTDKTMVLSGFLLSWDAILHNPALTPAPPPTKPSPTGCGKRFFATLEAKSFHYSSPHWWRKINCRWVFAVPDGHRVSVKFTHFNSGSYSKRCYSFVKVYDGSVKSRPLGTYCRGYKPKGTITSKSNYIILHLKAYYSGKFRLTYKQACGGEMSANSGVIRSPGYPNSYLPNLSCWWKITVPTDRTIQVTFNKPFSISGDSSNSCRGDYLQLFNGFDTSAPPLTASSSPKGRYCGTSAPSGVLETSSNILTVKFISDGSTSGKGFSFKFTERHFGCDSKLTLTNGLTSGTFTSPQYPKPYLQNVDCKWLIIAPATQRVQVDFEGKFNIQAHTDCLGDYLQFYDGGTFNSPKLGKPLCGTHLPSSVTSSGNVMLARFVTDKDTSHEGFKASYSIATCGGRIVGKQGFLTSPNFPSNYDPNLNCFWVLQGPVGHYLTIDITQMNLQKSAGCSADVLEIIDPASSTINSSIKIRNQETSVAFQGISVVEARVNASGGILYKDCEQLSKKPGGSSKSFQTADNRAYVWFKSDGSVSATGFKVKFEASVEKCGGYPSTSSGIIKSPNYPNLYAPRRVCIWDINVSPGRRIKLKFEDFFLDNSKGKDCKHDFVEVRNGIYPISPTLGRFCGAKAPNPVISSGHSMRVKFLTDHSVSSGGFKASYTSDEEAYCGSSLKQGSKRIISPGFSLTKGKNYGNNLQCVWKIHNTVYNSSIRLEFTHFYVRYDLGCVRDFVVIREGVDENGQLIGRFCGNPKINPRKWLSLINKKPVIVIPTANAWIIFISDKSGSDKGFQLKYNFTDCGGEYTNENGVITSPNYPENYSNNVDCAWLIKAPIGMVIQVNFTDFQFENQSECTSDFLVLQNGGRYDSPHIGQYCNSPSIETVTSQSNKLRIVMSTDSKGTARGFRLEYTFSHLGCGRNFHKNTGSFSSPRYPSSYPHNTQCQWDITVEPGYYVALKFKPPFDVSCDDFVKVYDVTDDGSSKSLGSFCRKGNSVIPPVLTSSSSKMRVLFQSDADTNGNGFFAEYTSECGGSFNTTQASLMSPGYPGYRNNMHCKYTIDPGKDMMILINFIDFQLQDSHQCKSDYLRIFRGSDTKGKLILLECGDKVKKKNLQSMGPVFFEFKTDDSKTFRGYSAHYKSTECGGTFTSPNGVLDSSFFSGYYETSLNCIWLVTVDERKIIFFKFVKFSVGWSDKCKRDYLAIYDGKNLQAPIVRDTHKRMCGDINNWFKKRRTTTGNHLLLNLVTGYSGWRYSGFHAVYTSSYAPSVGCGGTFTQKAGSFKSLDIDGDGFYEPDMECTWKITASSGKVVVLNITDFHIIGKLPDCKEDSLVIFDGELTHTIKKLCGNMDTPKIIRSTRRIMLVRFITDSTNSSSGFNATFQEEVASCGRILSAGDTSKDLKSPASLKTASRCMWTVVSKSSRYAVKIAVKKLNMGKDCSEEYLEIHDEPMGTHGRKSIACGKKKPPVFYSRLHKAAVIYHGSSSGVGFSLSYQRVGCSREYSSAAGRVTSPFYKQYYFRWGVCNVQIAASEGTYLSLYFEDFYIGFRWWSRKCSHKFTITSDGFKTGPLCFGKIPSPIFLSKKKAKITWSKELHGSIRFAVTFIASSKGKGCGGNITNAVPGVFTNPPKPPAGKELQCIWELNSWQNVRLKVERLKMTGTTGQLSGNRCAKSYLEIIRSDGHTYGKHCSARYSYEVTMKKGKVKYYVAANATAPIFNIKFYYEDQS</sequence>
<feature type="disulfide bond" evidence="11">
    <location>
        <begin position="670"/>
        <end position="697"/>
    </location>
</feature>
<dbReference type="PROSITE" id="PS01180">
    <property type="entry name" value="CUB"/>
    <property type="match status" value="27"/>
</dbReference>
<accession>A0AAE1AJ06</accession>
<evidence type="ECO:0000256" key="5">
    <source>
        <dbReference type="ARBA" id="ARBA00022729"/>
    </source>
</evidence>
<dbReference type="InterPro" id="IPR001881">
    <property type="entry name" value="EGF-like_Ca-bd_dom"/>
</dbReference>
<keyword evidence="8" id="KW-1133">Transmembrane helix</keyword>
<keyword evidence="5 13" id="KW-0732">Signal</keyword>
<evidence type="ECO:0000256" key="2">
    <source>
        <dbReference type="ARBA" id="ARBA00022473"/>
    </source>
</evidence>
<evidence type="ECO:0000259" key="14">
    <source>
        <dbReference type="PROSITE" id="PS01180"/>
    </source>
</evidence>
<evidence type="ECO:0000256" key="4">
    <source>
        <dbReference type="ARBA" id="ARBA00022692"/>
    </source>
</evidence>
<organism evidence="16 17">
    <name type="scientific">Elysia crispata</name>
    <name type="common">lettuce slug</name>
    <dbReference type="NCBI Taxonomy" id="231223"/>
    <lineage>
        <taxon>Eukaryota</taxon>
        <taxon>Metazoa</taxon>
        <taxon>Spiralia</taxon>
        <taxon>Lophotrochozoa</taxon>
        <taxon>Mollusca</taxon>
        <taxon>Gastropoda</taxon>
        <taxon>Heterobranchia</taxon>
        <taxon>Euthyneura</taxon>
        <taxon>Panpulmonata</taxon>
        <taxon>Sacoglossa</taxon>
        <taxon>Placobranchoidea</taxon>
        <taxon>Plakobranchidae</taxon>
        <taxon>Elysia</taxon>
    </lineage>
</organism>
<feature type="domain" description="CUB" evidence="14">
    <location>
        <begin position="1831"/>
        <end position="1942"/>
    </location>
</feature>
<evidence type="ECO:0000256" key="13">
    <source>
        <dbReference type="SAM" id="SignalP"/>
    </source>
</evidence>